<dbReference type="HOGENOM" id="CLU_007415_0_2_6"/>
<dbReference type="InterPro" id="IPR051538">
    <property type="entry name" value="Acyl-CoA_Synth/Transferase"/>
</dbReference>
<dbReference type="FunFam" id="3.30.1490.20:FF:000020">
    <property type="entry name" value="Protein lysine acetyltransferase"/>
    <property type="match status" value="1"/>
</dbReference>
<organism evidence="8 9">
    <name type="scientific">Psychromonas ingrahamii (strain DSM 17664 / CCUG 51855 / 37)</name>
    <dbReference type="NCBI Taxonomy" id="357804"/>
    <lineage>
        <taxon>Bacteria</taxon>
        <taxon>Pseudomonadati</taxon>
        <taxon>Pseudomonadota</taxon>
        <taxon>Gammaproteobacteria</taxon>
        <taxon>Alteromonadales</taxon>
        <taxon>Psychromonadaceae</taxon>
        <taxon>Psychromonas</taxon>
    </lineage>
</organism>
<dbReference type="GO" id="GO:0005524">
    <property type="term" value="F:ATP binding"/>
    <property type="evidence" value="ECO:0007669"/>
    <property type="project" value="UniProtKB-UniRule"/>
</dbReference>
<feature type="domain" description="ATP-grasp" evidence="6">
    <location>
        <begin position="496"/>
        <end position="532"/>
    </location>
</feature>
<keyword evidence="2 5" id="KW-0547">Nucleotide-binding</keyword>
<dbReference type="eggNOG" id="COG0454">
    <property type="taxonomic scope" value="Bacteria"/>
</dbReference>
<dbReference type="Proteomes" id="UP000000639">
    <property type="component" value="Chromosome"/>
</dbReference>
<dbReference type="AlphaFoldDB" id="A1SX69"/>
<dbReference type="Gene3D" id="3.40.50.261">
    <property type="entry name" value="Succinyl-CoA synthetase domains"/>
    <property type="match status" value="2"/>
</dbReference>
<dbReference type="Pfam" id="PF13607">
    <property type="entry name" value="Succ_CoA_lig"/>
    <property type="match status" value="1"/>
</dbReference>
<dbReference type="InterPro" id="IPR032875">
    <property type="entry name" value="Succ_CoA_lig_flav_dom"/>
</dbReference>
<dbReference type="GO" id="GO:0043758">
    <property type="term" value="F:acetate-CoA ligase (ADP-forming) activity"/>
    <property type="evidence" value="ECO:0007669"/>
    <property type="project" value="InterPro"/>
</dbReference>
<evidence type="ECO:0000259" key="6">
    <source>
        <dbReference type="PROSITE" id="PS50975"/>
    </source>
</evidence>
<dbReference type="Gene3D" id="3.30.470.20">
    <property type="entry name" value="ATP-grasp fold, B domain"/>
    <property type="match status" value="1"/>
</dbReference>
<dbReference type="Pfam" id="PF13549">
    <property type="entry name" value="ATP-grasp_5"/>
    <property type="match status" value="1"/>
</dbReference>
<keyword evidence="8" id="KW-0808">Transferase</keyword>
<sequence length="897" mass="98884">MSLLTLKGFFNPKSIAVIGASVVSYRAGYLVMNNLLSGGFNGPIMPVTPKYSSVHGVLAYKDISQLPITPELAVICTNESRITDILQALAEKGCSRAIVVTTEKDQQIADAVYKTAKELGIRLLGMSSIGIINPYTKLNASLAHCNALPGNIAFISQSAAVCTSILDWANSKGIGFSAFISIGDGQDISFAELLDYLARDAKTQSILLYIDSISDARAFLSAARAISQHKSVVVIKAGRSFLGAKAAALHSNGQYGHDRVYDAAFKRVGMLRVYDFHELFAAVETLAYSNYLHGERLAIITNGGGLGVLAVDDLVEQGGRLAELDDDLMTRLNNCLPSNWSHNNPVDMIGDADPKRYATALNILMNSDQVDAILIMHSPSALSDSEACARAIIDVIEKHPNKKRVNLLTNWTGEDAAKSARLLFSQANIGTLRTPKGAITAFMHLVQYRRNKKLLMETPSSTPENLFYDMYAASIYIKRLVDLDSGLIKLNTFQTKPILEAYQLDTIETLVVESAEEALEKAKYIGFPLAVKINSPDIAYKSLVHGVILNINNLRELDVALKAIHKRVKTLLPEARLTGFTLQKMVASGLGLELRVMIKQDPIFGPVIAISQESDARDLQTALENSVVALPPLNMALARYLMIQGIKEKKIQVKKAAQDFDMDAVCLMLTKISQMLIDNREINELDLNPVLVTGKKVIVLDSQMHLLHSEISAQSKFAITPYPKQLEEPVRLKNGEQILIRPIKAEDEARHQIFDAALSEEDRYKRYFSQRGKMSHEEMATLTQIDYEREMAFIAVRFDELNEQETLAVVNASVDSDNIDAEFAMVVRSDLQGLGLGKILLQKIIQYQQAKGTTYLTGMTMLSNVGMASLSKKLGFELERDMQEGVIYMKLALQKPS</sequence>
<accession>A1SX69</accession>
<dbReference type="Gene3D" id="3.40.50.720">
    <property type="entry name" value="NAD(P)-binding Rossmann-like Domain"/>
    <property type="match status" value="1"/>
</dbReference>
<dbReference type="InterPro" id="IPR013815">
    <property type="entry name" value="ATP_grasp_subdomain_1"/>
</dbReference>
<dbReference type="InterPro" id="IPR036291">
    <property type="entry name" value="NAD(P)-bd_dom_sf"/>
</dbReference>
<dbReference type="Gene3D" id="3.30.1490.20">
    <property type="entry name" value="ATP-grasp fold, A domain"/>
    <property type="match status" value="1"/>
</dbReference>
<name>A1SX69_PSYIN</name>
<dbReference type="SUPFAM" id="SSF56059">
    <property type="entry name" value="Glutathione synthetase ATP-binding domain-like"/>
    <property type="match status" value="1"/>
</dbReference>
<keyword evidence="1" id="KW-0436">Ligase</keyword>
<comment type="similarity">
    <text evidence="4">In the N-terminal section; belongs to the acetate CoA ligase alpha subunit family.</text>
</comment>
<proteinExistence type="inferred from homology"/>
<dbReference type="Pfam" id="PF00583">
    <property type="entry name" value="Acetyltransf_1"/>
    <property type="match status" value="1"/>
</dbReference>
<dbReference type="SUPFAM" id="SSF52210">
    <property type="entry name" value="Succinyl-CoA synthetase domains"/>
    <property type="match status" value="2"/>
</dbReference>
<protein>
    <submittedName>
        <fullName evidence="8">GCN5-related N-acetyltransferase</fullName>
    </submittedName>
</protein>
<evidence type="ECO:0000256" key="5">
    <source>
        <dbReference type="PROSITE-ProRule" id="PRU00409"/>
    </source>
</evidence>
<dbReference type="PROSITE" id="PS51186">
    <property type="entry name" value="GNAT"/>
    <property type="match status" value="1"/>
</dbReference>
<feature type="domain" description="N-acetyltransferase" evidence="7">
    <location>
        <begin position="738"/>
        <end position="894"/>
    </location>
</feature>
<dbReference type="EMBL" id="CP000510">
    <property type="protein sequence ID" value="ABM04084.1"/>
    <property type="molecule type" value="Genomic_DNA"/>
</dbReference>
<dbReference type="GO" id="GO:0016747">
    <property type="term" value="F:acyltransferase activity, transferring groups other than amino-acyl groups"/>
    <property type="evidence" value="ECO:0007669"/>
    <property type="project" value="InterPro"/>
</dbReference>
<dbReference type="OrthoDB" id="9807426at2"/>
<keyword evidence="3 5" id="KW-0067">ATP-binding</keyword>
<dbReference type="KEGG" id="pin:Ping_2345"/>
<dbReference type="SMART" id="SM00881">
    <property type="entry name" value="CoA_binding"/>
    <property type="match status" value="1"/>
</dbReference>
<dbReference type="RefSeq" id="WP_011770644.1">
    <property type="nucleotide sequence ID" value="NC_008709.1"/>
</dbReference>
<dbReference type="PROSITE" id="PS50975">
    <property type="entry name" value="ATP_GRASP"/>
    <property type="match status" value="1"/>
</dbReference>
<evidence type="ECO:0000313" key="9">
    <source>
        <dbReference type="Proteomes" id="UP000000639"/>
    </source>
</evidence>
<dbReference type="GO" id="GO:0046872">
    <property type="term" value="F:metal ion binding"/>
    <property type="evidence" value="ECO:0007669"/>
    <property type="project" value="InterPro"/>
</dbReference>
<dbReference type="PANTHER" id="PTHR43334:SF1">
    <property type="entry name" value="3-HYDROXYPROPIONATE--COA LIGASE [ADP-FORMING]"/>
    <property type="match status" value="1"/>
</dbReference>
<evidence type="ECO:0000256" key="2">
    <source>
        <dbReference type="ARBA" id="ARBA00022741"/>
    </source>
</evidence>
<dbReference type="SUPFAM" id="SSF55729">
    <property type="entry name" value="Acyl-CoA N-acyltransferases (Nat)"/>
    <property type="match status" value="1"/>
</dbReference>
<dbReference type="InterPro" id="IPR016102">
    <property type="entry name" value="Succinyl-CoA_synth-like"/>
</dbReference>
<dbReference type="InterPro" id="IPR003781">
    <property type="entry name" value="CoA-bd"/>
</dbReference>
<dbReference type="STRING" id="357804.Ping_2345"/>
<dbReference type="SUPFAM" id="SSF51735">
    <property type="entry name" value="NAD(P)-binding Rossmann-fold domains"/>
    <property type="match status" value="1"/>
</dbReference>
<dbReference type="InterPro" id="IPR000182">
    <property type="entry name" value="GNAT_dom"/>
</dbReference>
<reference evidence="8 9" key="1">
    <citation type="submission" date="2007-01" db="EMBL/GenBank/DDBJ databases">
        <title>Complete sequence of Psychromonas ingrahamii 37.</title>
        <authorList>
            <consortium name="US DOE Joint Genome Institute"/>
            <person name="Copeland A."/>
            <person name="Lucas S."/>
            <person name="Lapidus A."/>
            <person name="Barry K."/>
            <person name="Detter J.C."/>
            <person name="Glavina del Rio T."/>
            <person name="Hammon N."/>
            <person name="Israni S."/>
            <person name="Dalin E."/>
            <person name="Tice H."/>
            <person name="Pitluck S."/>
            <person name="Thompson L.S."/>
            <person name="Brettin T."/>
            <person name="Bruce D."/>
            <person name="Han C."/>
            <person name="Tapia R."/>
            <person name="Schmutz J."/>
            <person name="Larimer F."/>
            <person name="Land M."/>
            <person name="Hauser L."/>
            <person name="Kyrpides N."/>
            <person name="Ivanova N."/>
            <person name="Staley J."/>
            <person name="Richardson P."/>
        </authorList>
    </citation>
    <scope>NUCLEOTIDE SEQUENCE [LARGE SCALE GENOMIC DNA]</scope>
    <source>
        <strain evidence="8 9">37</strain>
    </source>
</reference>
<evidence type="ECO:0000259" key="7">
    <source>
        <dbReference type="PROSITE" id="PS51186"/>
    </source>
</evidence>
<evidence type="ECO:0000256" key="4">
    <source>
        <dbReference type="ARBA" id="ARBA00060888"/>
    </source>
</evidence>
<gene>
    <name evidence="8" type="ordered locus">Ping_2345</name>
</gene>
<dbReference type="PANTHER" id="PTHR43334">
    <property type="entry name" value="ACETATE--COA LIGASE [ADP-FORMING]"/>
    <property type="match status" value="1"/>
</dbReference>
<dbReference type="Pfam" id="PF13380">
    <property type="entry name" value="CoA_binding_2"/>
    <property type="match status" value="1"/>
</dbReference>
<dbReference type="InterPro" id="IPR043938">
    <property type="entry name" value="Ligase_CoA_dom"/>
</dbReference>
<dbReference type="eggNOG" id="COG1042">
    <property type="taxonomic scope" value="Bacteria"/>
</dbReference>
<evidence type="ECO:0000313" key="8">
    <source>
        <dbReference type="EMBL" id="ABM04084.1"/>
    </source>
</evidence>
<evidence type="ECO:0000256" key="3">
    <source>
        <dbReference type="ARBA" id="ARBA00022840"/>
    </source>
</evidence>
<dbReference type="InterPro" id="IPR016181">
    <property type="entry name" value="Acyl_CoA_acyltransferase"/>
</dbReference>
<dbReference type="Pfam" id="PF19045">
    <property type="entry name" value="Ligase_CoA_2"/>
    <property type="match status" value="1"/>
</dbReference>
<keyword evidence="9" id="KW-1185">Reference proteome</keyword>
<dbReference type="InterPro" id="IPR011761">
    <property type="entry name" value="ATP-grasp"/>
</dbReference>
<evidence type="ECO:0000256" key="1">
    <source>
        <dbReference type="ARBA" id="ARBA00022598"/>
    </source>
</evidence>
<dbReference type="eggNOG" id="COG0045">
    <property type="taxonomic scope" value="Bacteria"/>
</dbReference>
<dbReference type="Gene3D" id="3.40.630.30">
    <property type="match status" value="1"/>
</dbReference>